<evidence type="ECO:0000259" key="1">
    <source>
        <dbReference type="Pfam" id="PF02627"/>
    </source>
</evidence>
<dbReference type="AlphaFoldDB" id="A0A0R1P5W4"/>
<dbReference type="Gene3D" id="1.20.1290.10">
    <property type="entry name" value="AhpD-like"/>
    <property type="match status" value="1"/>
</dbReference>
<dbReference type="InterPro" id="IPR004675">
    <property type="entry name" value="AhpD_core"/>
</dbReference>
<dbReference type="PATRIC" id="fig|1423771.3.peg.2115"/>
<dbReference type="NCBIfam" id="TIGR00778">
    <property type="entry name" value="ahpD_dom"/>
    <property type="match status" value="1"/>
</dbReference>
<feature type="domain" description="Carboxymuconolactone decarboxylase-like" evidence="1">
    <location>
        <begin position="36"/>
        <end position="111"/>
    </location>
</feature>
<dbReference type="SUPFAM" id="SSF69118">
    <property type="entry name" value="AhpD-like"/>
    <property type="match status" value="1"/>
</dbReference>
<keyword evidence="2" id="KW-0575">Peroxidase</keyword>
<organism evidence="2 3">
    <name type="scientific">Limosilactobacillus mucosae DSM 13345</name>
    <dbReference type="NCBI Taxonomy" id="1423771"/>
    <lineage>
        <taxon>Bacteria</taxon>
        <taxon>Bacillati</taxon>
        <taxon>Bacillota</taxon>
        <taxon>Bacilli</taxon>
        <taxon>Lactobacillales</taxon>
        <taxon>Lactobacillaceae</taxon>
        <taxon>Limosilactobacillus</taxon>
    </lineage>
</organism>
<comment type="caution">
    <text evidence="2">The sequence shown here is derived from an EMBL/GenBank/DDBJ whole genome shotgun (WGS) entry which is preliminary data.</text>
</comment>
<evidence type="ECO:0000313" key="3">
    <source>
        <dbReference type="Proteomes" id="UP000050901"/>
    </source>
</evidence>
<dbReference type="InterPro" id="IPR029032">
    <property type="entry name" value="AhpD-like"/>
</dbReference>
<dbReference type="PANTHER" id="PTHR33930:SF2">
    <property type="entry name" value="BLR3452 PROTEIN"/>
    <property type="match status" value="1"/>
</dbReference>
<evidence type="ECO:0000313" key="2">
    <source>
        <dbReference type="EMBL" id="KRL25780.1"/>
    </source>
</evidence>
<proteinExistence type="predicted"/>
<name>A0A0R1P5W4_LIMMU</name>
<dbReference type="InterPro" id="IPR003779">
    <property type="entry name" value="CMD-like"/>
</dbReference>
<dbReference type="Pfam" id="PF02627">
    <property type="entry name" value="CMD"/>
    <property type="match status" value="1"/>
</dbReference>
<accession>A0A0R1P5W4</accession>
<dbReference type="EMBL" id="AZEQ01000009">
    <property type="protein sequence ID" value="KRL25780.1"/>
    <property type="molecule type" value="Genomic_DNA"/>
</dbReference>
<reference evidence="2 3" key="1">
    <citation type="journal article" date="2015" name="Genome Announc.">
        <title>Expanding the biotechnology potential of lactobacilli through comparative genomics of 213 strains and associated genera.</title>
        <authorList>
            <person name="Sun Z."/>
            <person name="Harris H.M."/>
            <person name="McCann A."/>
            <person name="Guo C."/>
            <person name="Argimon S."/>
            <person name="Zhang W."/>
            <person name="Yang X."/>
            <person name="Jeffery I.B."/>
            <person name="Cooney J.C."/>
            <person name="Kagawa T.F."/>
            <person name="Liu W."/>
            <person name="Song Y."/>
            <person name="Salvetti E."/>
            <person name="Wrobel A."/>
            <person name="Rasinkangas P."/>
            <person name="Parkhill J."/>
            <person name="Rea M.C."/>
            <person name="O'Sullivan O."/>
            <person name="Ritari J."/>
            <person name="Douillard F.P."/>
            <person name="Paul Ross R."/>
            <person name="Yang R."/>
            <person name="Briner A.E."/>
            <person name="Felis G.E."/>
            <person name="de Vos W.M."/>
            <person name="Barrangou R."/>
            <person name="Klaenhammer T.R."/>
            <person name="Caufield P.W."/>
            <person name="Cui Y."/>
            <person name="Zhang H."/>
            <person name="O'Toole P.W."/>
        </authorList>
    </citation>
    <scope>NUCLEOTIDE SEQUENCE [LARGE SCALE GENOMIC DNA]</scope>
    <source>
        <strain evidence="2 3">DSM 13345</strain>
    </source>
</reference>
<protein>
    <submittedName>
        <fullName evidence="2">Alkylhydroperoxidase AhpD family core domain protein</fullName>
    </submittedName>
</protein>
<dbReference type="Proteomes" id="UP000050901">
    <property type="component" value="Unassembled WGS sequence"/>
</dbReference>
<keyword evidence="2" id="KW-0560">Oxidoreductase</keyword>
<sequence length="127" mass="13584">MLKTTNCNEVILMTDYQEKLNEARANNRNLFGALGETGKGFNAMHDVAVKDGALDLKTKELEAIAIAIAMRCEGCIVQHAKACLKAGVTRDELVETIGIAVMMGGGPATVYGGKALDCYDQFVQASK</sequence>
<dbReference type="PANTHER" id="PTHR33930">
    <property type="entry name" value="ALKYL HYDROPEROXIDE REDUCTASE AHPD"/>
    <property type="match status" value="1"/>
</dbReference>
<gene>
    <name evidence="2" type="ORF">FC47_GL002035</name>
</gene>
<dbReference type="GO" id="GO:0051920">
    <property type="term" value="F:peroxiredoxin activity"/>
    <property type="evidence" value="ECO:0007669"/>
    <property type="project" value="InterPro"/>
</dbReference>